<dbReference type="OrthoDB" id="302705at2759"/>
<dbReference type="PANTHER" id="PTHR11247">
    <property type="entry name" value="PALMITOYL-PROTEIN THIOESTERASE/DOLICHYLDIPHOSPHATASE 1"/>
    <property type="match status" value="1"/>
</dbReference>
<dbReference type="OMA" id="LTVYQHE"/>
<feature type="transmembrane region" description="Helical" evidence="6">
    <location>
        <begin position="25"/>
        <end position="49"/>
    </location>
</feature>
<dbReference type="CDD" id="cd03382">
    <property type="entry name" value="PAP2_dolichyldiphosphatase"/>
    <property type="match status" value="1"/>
</dbReference>
<evidence type="ECO:0000256" key="5">
    <source>
        <dbReference type="ARBA" id="ARBA00023136"/>
    </source>
</evidence>
<organism evidence="8">
    <name type="scientific">Cyberlindnera fabianii</name>
    <name type="common">Yeast</name>
    <name type="synonym">Hansenula fabianii</name>
    <dbReference type="NCBI Taxonomy" id="36022"/>
    <lineage>
        <taxon>Eukaryota</taxon>
        <taxon>Fungi</taxon>
        <taxon>Dikarya</taxon>
        <taxon>Ascomycota</taxon>
        <taxon>Saccharomycotina</taxon>
        <taxon>Saccharomycetes</taxon>
        <taxon>Phaffomycetales</taxon>
        <taxon>Phaffomycetaceae</taxon>
        <taxon>Cyberlindnera</taxon>
    </lineage>
</organism>
<dbReference type="Proteomes" id="UP000189513">
    <property type="component" value="Unassembled WGS sequence"/>
</dbReference>
<comment type="pathway">
    <text evidence="6">Protein modification; protein glycosylation.</text>
</comment>
<dbReference type="EMBL" id="MPUK01000004">
    <property type="protein sequence ID" value="ONH67623.1"/>
    <property type="molecule type" value="Genomic_DNA"/>
</dbReference>
<dbReference type="InterPro" id="IPR036938">
    <property type="entry name" value="PAP2/HPO_sf"/>
</dbReference>
<feature type="transmembrane region" description="Helical" evidence="6">
    <location>
        <begin position="131"/>
        <end position="150"/>
    </location>
</feature>
<evidence type="ECO:0000313" key="10">
    <source>
        <dbReference type="Proteomes" id="UP000189513"/>
    </source>
</evidence>
<dbReference type="InterPro" id="IPR000326">
    <property type="entry name" value="PAP2/HPO"/>
</dbReference>
<keyword evidence="4 6" id="KW-1133">Transmembrane helix</keyword>
<dbReference type="VEuPathDB" id="FungiDB:BON22_2583"/>
<gene>
    <name evidence="9" type="ORF">BON22_2583</name>
    <name evidence="8" type="ORF">CYFA0S_09e00562g</name>
</gene>
<evidence type="ECO:0000259" key="7">
    <source>
        <dbReference type="SMART" id="SM00014"/>
    </source>
</evidence>
<dbReference type="STRING" id="36022.A0A061AYI3"/>
<evidence type="ECO:0000256" key="6">
    <source>
        <dbReference type="RuleBase" id="RU367078"/>
    </source>
</evidence>
<reference evidence="10" key="2">
    <citation type="journal article" date="2017" name="Genome Announc.">
        <title>Genome sequences of Cyberlindnera fabianii 65, Pichia kudriavzevii 129, and Saccharomyces cerevisiae 131 isolated from fermented masau fruits in Zimbabwe.</title>
        <authorList>
            <person name="van Rijswijck I.M.H."/>
            <person name="Derks M.F.L."/>
            <person name="Abee T."/>
            <person name="de Ridder D."/>
            <person name="Smid E.J."/>
        </authorList>
    </citation>
    <scope>NUCLEOTIDE SEQUENCE [LARGE SCALE GENOMIC DNA]</scope>
    <source>
        <strain evidence="10">65</strain>
    </source>
</reference>
<dbReference type="SMART" id="SM00014">
    <property type="entry name" value="acidPPc"/>
    <property type="match status" value="1"/>
</dbReference>
<comment type="catalytic activity">
    <reaction evidence="6">
        <text>a di-trans,poly-cis-dolichyl diphosphate + H2O = a di-trans,poly-cis-dolichyl phosphate + phosphate + H(+)</text>
        <dbReference type="Rhea" id="RHEA:14385"/>
        <dbReference type="Rhea" id="RHEA-COMP:19498"/>
        <dbReference type="Rhea" id="RHEA-COMP:19506"/>
        <dbReference type="ChEBI" id="CHEBI:15377"/>
        <dbReference type="ChEBI" id="CHEBI:15378"/>
        <dbReference type="ChEBI" id="CHEBI:43474"/>
        <dbReference type="ChEBI" id="CHEBI:57497"/>
        <dbReference type="ChEBI" id="CHEBI:57683"/>
        <dbReference type="EC" id="3.6.1.43"/>
    </reaction>
</comment>
<comment type="similarity">
    <text evidence="6">Belongs to the dolichyldiphosphatase family.</text>
</comment>
<evidence type="ECO:0000256" key="2">
    <source>
        <dbReference type="ARBA" id="ARBA00022692"/>
    </source>
</evidence>
<dbReference type="GO" id="GO:0047874">
    <property type="term" value="F:dolichyldiphosphatase activity"/>
    <property type="evidence" value="ECO:0007669"/>
    <property type="project" value="UniProtKB-UniRule"/>
</dbReference>
<proteinExistence type="inferred from homology"/>
<evidence type="ECO:0000256" key="3">
    <source>
        <dbReference type="ARBA" id="ARBA00022801"/>
    </source>
</evidence>
<evidence type="ECO:0000256" key="1">
    <source>
        <dbReference type="ARBA" id="ARBA00004141"/>
    </source>
</evidence>
<reference evidence="8" key="1">
    <citation type="journal article" date="2014" name="Genome Announc.">
        <title>Genome sequence of the yeast Cyberlindnera fabianii (Hansenula fabianii).</title>
        <authorList>
            <person name="Freel K.C."/>
            <person name="Sarilar V."/>
            <person name="Neuveglise C."/>
            <person name="Devillers H."/>
            <person name="Friedrich A."/>
            <person name="Schacherer J."/>
        </authorList>
    </citation>
    <scope>NUCLEOTIDE SEQUENCE</scope>
    <source>
        <strain evidence="8">YJS4271</strain>
    </source>
</reference>
<name>A0A061AYI3_CYBFA</name>
<dbReference type="AlphaFoldDB" id="A0A061AYI3"/>
<protein>
    <recommendedName>
        <fullName evidence="6">Dolichyldiphosphatase</fullName>
        <ecNumber evidence="6">3.6.1.43</ecNumber>
    </recommendedName>
</protein>
<dbReference type="Pfam" id="PF01569">
    <property type="entry name" value="PAP2"/>
    <property type="match status" value="1"/>
</dbReference>
<dbReference type="SUPFAM" id="SSF48317">
    <property type="entry name" value="Acid phosphatase/Vanadium-dependent haloperoxidase"/>
    <property type="match status" value="1"/>
</dbReference>
<reference evidence="9" key="3">
    <citation type="submission" date="2017-01" db="EMBL/GenBank/DDBJ databases">
        <authorList>
            <person name="Mah S.A."/>
            <person name="Swanson W.J."/>
            <person name="Moy G.W."/>
            <person name="Vacquier V.D."/>
        </authorList>
    </citation>
    <scope>NUCLEOTIDE SEQUENCE [LARGE SCALE GENOMIC DNA]</scope>
    <source>
        <strain evidence="9">65</strain>
    </source>
</reference>
<sequence length="227" mass="25771">MVYELGYNPIPFDDTYVLYDPSSRLSFACAGLSLLPIGILVFYLSWFIVTREVEPCIMAAGQVVNDVLNNLVKNYVKQPRPVQFVGFQENGLRSGYGMPSAHSQFMGFFATYLLLRLWLQWRGVCALKKSIASLIILVVSISVVFARVYLNYHNVEQVLVGSSIGCSLGATFFFLGTLARVMGVVDWALELYPAKVLHMKDSCFFEPLSLQDERRLWEQRRLKSKTE</sequence>
<dbReference type="GO" id="GO:0006487">
    <property type="term" value="P:protein N-linked glycosylation"/>
    <property type="evidence" value="ECO:0007669"/>
    <property type="project" value="UniProtKB-UniRule"/>
</dbReference>
<feature type="transmembrane region" description="Helical" evidence="6">
    <location>
        <begin position="170"/>
        <end position="189"/>
    </location>
</feature>
<dbReference type="GO" id="GO:0008610">
    <property type="term" value="P:lipid biosynthetic process"/>
    <property type="evidence" value="ECO:0007669"/>
    <property type="project" value="TreeGrafter"/>
</dbReference>
<evidence type="ECO:0000256" key="4">
    <source>
        <dbReference type="ARBA" id="ARBA00022989"/>
    </source>
</evidence>
<keyword evidence="6" id="KW-0256">Endoplasmic reticulum</keyword>
<dbReference type="EMBL" id="LK052894">
    <property type="protein sequence ID" value="CDR42302.1"/>
    <property type="molecule type" value="Genomic_DNA"/>
</dbReference>
<dbReference type="GO" id="GO:0005789">
    <property type="term" value="C:endoplasmic reticulum membrane"/>
    <property type="evidence" value="ECO:0007669"/>
    <property type="project" value="UniProtKB-SubCell"/>
</dbReference>
<accession>A0A061AYI3</accession>
<evidence type="ECO:0000313" key="9">
    <source>
        <dbReference type="EMBL" id="ONH67623.1"/>
    </source>
</evidence>
<keyword evidence="10" id="KW-1185">Reference proteome</keyword>
<comment type="subcellular location">
    <subcellularLocation>
        <location evidence="6">Endoplasmic reticulum membrane</location>
        <topology evidence="6">Multi-pass membrane protein</topology>
    </subcellularLocation>
    <subcellularLocation>
        <location evidence="1">Membrane</location>
        <topology evidence="1">Multi-pass membrane protein</topology>
    </subcellularLocation>
</comment>
<comment type="function">
    <text evidence="6">Required for efficient N-glycosylation. Necessary for maintaining optimal levels of dolichol-linked oligosaccharides. Hydrolyzes dolichyl pyrophosphate at a very high rate and dolichyl monophosphate at a much lower rate. Does not act on phosphatidate.</text>
</comment>
<dbReference type="EC" id="3.6.1.43" evidence="6"/>
<dbReference type="PANTHER" id="PTHR11247:SF1">
    <property type="entry name" value="DOLICHYLDIPHOSPHATASE 1"/>
    <property type="match status" value="1"/>
</dbReference>
<evidence type="ECO:0000313" key="8">
    <source>
        <dbReference type="EMBL" id="CDR42302.1"/>
    </source>
</evidence>
<dbReference type="UniPathway" id="UPA00378"/>
<keyword evidence="2 6" id="KW-0812">Transmembrane</keyword>
<feature type="domain" description="Phosphatidic acid phosphatase type 2/haloperoxidase" evidence="7">
    <location>
        <begin position="55"/>
        <end position="173"/>
    </location>
</feature>
<keyword evidence="5 6" id="KW-0472">Membrane</keyword>
<dbReference type="InterPro" id="IPR039667">
    <property type="entry name" value="Dolichyldiphosphatase_PAP2"/>
</dbReference>
<keyword evidence="3 6" id="KW-0378">Hydrolase</keyword>
<dbReference type="Gene3D" id="1.20.144.10">
    <property type="entry name" value="Phosphatidic acid phosphatase type 2/haloperoxidase"/>
    <property type="match status" value="1"/>
</dbReference>